<dbReference type="PANTHER" id="PTHR21599:SF0">
    <property type="entry name" value="GLYCERATE KINASE"/>
    <property type="match status" value="1"/>
</dbReference>
<dbReference type="GO" id="GO:0031388">
    <property type="term" value="P:organic acid phosphorylation"/>
    <property type="evidence" value="ECO:0007669"/>
    <property type="project" value="UniProtKB-UniRule"/>
</dbReference>
<dbReference type="Gene3D" id="3.90.1510.10">
    <property type="entry name" value="Glycerate kinase, domain 2"/>
    <property type="match status" value="1"/>
</dbReference>
<dbReference type="PANTHER" id="PTHR21599">
    <property type="entry name" value="GLYCERATE KINASE"/>
    <property type="match status" value="1"/>
</dbReference>
<dbReference type="InterPro" id="IPR036129">
    <property type="entry name" value="Glycerate_kinase_sf"/>
</dbReference>
<evidence type="ECO:0000313" key="5">
    <source>
        <dbReference type="EMBL" id="BBE18037.1"/>
    </source>
</evidence>
<proteinExistence type="inferred from homology"/>
<evidence type="ECO:0000256" key="4">
    <source>
        <dbReference type="PIRNR" id="PIRNR006078"/>
    </source>
</evidence>
<keyword evidence="2 4" id="KW-0808">Transferase</keyword>
<accession>A0A5K7S9B3</accession>
<dbReference type="Proteomes" id="UP001193389">
    <property type="component" value="Chromosome"/>
</dbReference>
<organism evidence="5 6">
    <name type="scientific">Aquipluma nitroreducens</name>
    <dbReference type="NCBI Taxonomy" id="2010828"/>
    <lineage>
        <taxon>Bacteria</taxon>
        <taxon>Pseudomonadati</taxon>
        <taxon>Bacteroidota</taxon>
        <taxon>Bacteroidia</taxon>
        <taxon>Marinilabiliales</taxon>
        <taxon>Prolixibacteraceae</taxon>
        <taxon>Aquipluma</taxon>
    </lineage>
</organism>
<reference evidence="5" key="1">
    <citation type="journal article" date="2020" name="Int. J. Syst. Evol. Microbiol.">
        <title>Aquipluma nitroreducens gen. nov. sp. nov., a novel facultatively anaerobic bacterium isolated from a freshwater lake.</title>
        <authorList>
            <person name="Watanabe M."/>
            <person name="Kojima H."/>
            <person name="Fukui M."/>
        </authorList>
    </citation>
    <scope>NUCLEOTIDE SEQUENCE</scope>
    <source>
        <strain evidence="5">MeG22</strain>
    </source>
</reference>
<dbReference type="Pfam" id="PF02595">
    <property type="entry name" value="Gly_kinase"/>
    <property type="match status" value="1"/>
</dbReference>
<keyword evidence="6" id="KW-1185">Reference proteome</keyword>
<sequence length="379" mass="39660">MRIVIAPDSFKECLTATQVAAAISKGIKKVVPEAEIICIPIADGGEGTVEALVAATAGTIVSTPSVDALNRTIQSFYGILGNGNTAVIEMAAASGIELLVPEERNPMITSTYGTGLLLKAAMEAGFTEIILGIGGSATNDGGVGMAQALGFGLLDKNGNQMDWGGGSLNELHRIDSSNVHPLLRKVKITVACDVQNPLLGPSGATHVYGRQKGATPEMVETLEKNMTHLAQILHQEFGTDYSNILGAGAAGGLGAGLMAFCKAEIVHGFELISRLTDLENRIQAASLVFTAEGKIDEQTAFGKTISGVAQLGKKYRVPVIALAGMVEGDLSELFRQGLTSAFAIANRPMSLEESKTNASQLLASTSEQIMRLVSEINNF</sequence>
<dbReference type="GO" id="GO:0008887">
    <property type="term" value="F:glycerate kinase activity"/>
    <property type="evidence" value="ECO:0007669"/>
    <property type="project" value="UniProtKB-UniRule"/>
</dbReference>
<protein>
    <submittedName>
        <fullName evidence="5">Glycerate kinase</fullName>
    </submittedName>
</protein>
<gene>
    <name evidence="5" type="ORF">AQPE_2197</name>
</gene>
<name>A0A5K7S9B3_9BACT</name>
<evidence type="ECO:0000256" key="2">
    <source>
        <dbReference type="ARBA" id="ARBA00022679"/>
    </source>
</evidence>
<comment type="similarity">
    <text evidence="1 4">Belongs to the glycerate kinase type-1 family.</text>
</comment>
<dbReference type="PIRSF" id="PIRSF006078">
    <property type="entry name" value="GlxK"/>
    <property type="match status" value="1"/>
</dbReference>
<dbReference type="InterPro" id="IPR018197">
    <property type="entry name" value="Glycerate_kinase_RE-like"/>
</dbReference>
<dbReference type="KEGG" id="anf:AQPE_2197"/>
<dbReference type="SUPFAM" id="SSF110738">
    <property type="entry name" value="Glycerate kinase I"/>
    <property type="match status" value="1"/>
</dbReference>
<dbReference type="InterPro" id="IPR018193">
    <property type="entry name" value="Glyc_kinase_flavodox-like_fold"/>
</dbReference>
<dbReference type="InterPro" id="IPR004381">
    <property type="entry name" value="Glycerate_kinase"/>
</dbReference>
<dbReference type="RefSeq" id="WP_318350977.1">
    <property type="nucleotide sequence ID" value="NZ_AP018694.1"/>
</dbReference>
<dbReference type="Gene3D" id="3.40.50.10350">
    <property type="entry name" value="Glycerate kinase, domain 1"/>
    <property type="match status" value="1"/>
</dbReference>
<dbReference type="NCBIfam" id="TIGR00045">
    <property type="entry name" value="glycerate kinase"/>
    <property type="match status" value="1"/>
</dbReference>
<dbReference type="EMBL" id="AP018694">
    <property type="protein sequence ID" value="BBE18037.1"/>
    <property type="molecule type" value="Genomic_DNA"/>
</dbReference>
<dbReference type="AlphaFoldDB" id="A0A5K7S9B3"/>
<keyword evidence="3 4" id="KW-0418">Kinase</keyword>
<evidence type="ECO:0000313" key="6">
    <source>
        <dbReference type="Proteomes" id="UP001193389"/>
    </source>
</evidence>
<evidence type="ECO:0000256" key="1">
    <source>
        <dbReference type="ARBA" id="ARBA00006284"/>
    </source>
</evidence>
<evidence type="ECO:0000256" key="3">
    <source>
        <dbReference type="ARBA" id="ARBA00022777"/>
    </source>
</evidence>